<gene>
    <name evidence="1" type="ORF">Prubr_66200</name>
</gene>
<evidence type="ECO:0000313" key="2">
    <source>
        <dbReference type="Proteomes" id="UP000680866"/>
    </source>
</evidence>
<proteinExistence type="predicted"/>
<organism evidence="1 2">
    <name type="scientific">Polymorphospora rubra</name>
    <dbReference type="NCBI Taxonomy" id="338584"/>
    <lineage>
        <taxon>Bacteria</taxon>
        <taxon>Bacillati</taxon>
        <taxon>Actinomycetota</taxon>
        <taxon>Actinomycetes</taxon>
        <taxon>Micromonosporales</taxon>
        <taxon>Micromonosporaceae</taxon>
        <taxon>Polymorphospora</taxon>
    </lineage>
</organism>
<dbReference type="AlphaFoldDB" id="A0A810NBY7"/>
<protein>
    <submittedName>
        <fullName evidence="1">Uncharacterized protein</fullName>
    </submittedName>
</protein>
<keyword evidence="2" id="KW-1185">Reference proteome</keyword>
<name>A0A810NBY7_9ACTN</name>
<reference evidence="1" key="1">
    <citation type="submission" date="2020-08" db="EMBL/GenBank/DDBJ databases">
        <title>Whole genome shotgun sequence of Polymorphospora rubra NBRC 101157.</title>
        <authorList>
            <person name="Komaki H."/>
            <person name="Tamura T."/>
        </authorList>
    </citation>
    <scope>NUCLEOTIDE SEQUENCE</scope>
    <source>
        <strain evidence="1">NBRC 101157</strain>
    </source>
</reference>
<evidence type="ECO:0000313" key="1">
    <source>
        <dbReference type="EMBL" id="BCJ69599.1"/>
    </source>
</evidence>
<accession>A0A810NBY7</accession>
<dbReference type="PROSITE" id="PS51257">
    <property type="entry name" value="PROKAR_LIPOPROTEIN"/>
    <property type="match status" value="1"/>
</dbReference>
<dbReference type="Proteomes" id="UP000680866">
    <property type="component" value="Chromosome"/>
</dbReference>
<sequence length="62" mass="5888">MDRGAKSGLAYAGVAGGGCLLQGVVDPPDVDVDDVGVEVVAAAGVDHRLHGAVAGGATDTSA</sequence>
<dbReference type="KEGG" id="pry:Prubr_66200"/>
<dbReference type="EMBL" id="AP023359">
    <property type="protein sequence ID" value="BCJ69599.1"/>
    <property type="molecule type" value="Genomic_DNA"/>
</dbReference>
<dbReference type="RefSeq" id="WP_246567954.1">
    <property type="nucleotide sequence ID" value="NZ_AP023359.1"/>
</dbReference>